<keyword evidence="2" id="KW-1185">Reference proteome</keyword>
<reference evidence="1 2" key="1">
    <citation type="journal article" date="2016" name="Genome Announc.">
        <title>Complete Genome Sequence of a New Megavirus Family Member Isolated from an Inland Water Lake for the First Time in India.</title>
        <authorList>
            <person name="Chatterjee A."/>
            <person name="Ali F."/>
            <person name="Bange D."/>
            <person name="Kondabagil K."/>
        </authorList>
    </citation>
    <scope>NUCLEOTIDE SEQUENCE [LARGE SCALE GENOMIC DNA]</scope>
    <source>
        <strain evidence="1">1</strain>
    </source>
</reference>
<accession>A0A167R2M2</accession>
<proteinExistence type="predicted"/>
<dbReference type="EMBL" id="KU877344">
    <property type="protein sequence ID" value="ANB50240.1"/>
    <property type="molecule type" value="Genomic_DNA"/>
</dbReference>
<dbReference type="GeneID" id="80512602"/>
<dbReference type="KEGG" id="vg:80512602"/>
<name>A0A167R2M2_9VIRU</name>
<protein>
    <submittedName>
        <fullName evidence="1">Uncharacterized protein</fullName>
    </submittedName>
</protein>
<dbReference type="RefSeq" id="YP_010775991.1">
    <property type="nucleotide sequence ID" value="NC_075034.1"/>
</dbReference>
<organism evidence="1 2">
    <name type="scientific">Powai lake megavirus</name>
    <dbReference type="NCBI Taxonomy" id="1842663"/>
    <lineage>
        <taxon>Viruses</taxon>
        <taxon>Varidnaviria</taxon>
        <taxon>Bamfordvirae</taxon>
        <taxon>Nucleocytoviricota</taxon>
        <taxon>Megaviricetes</taxon>
        <taxon>Imitervirales</taxon>
        <taxon>Mimiviridae</taxon>
        <taxon>Megamimivirinae</taxon>
        <taxon>Megavirus</taxon>
        <taxon>Megavirus powaiense</taxon>
    </lineage>
</organism>
<dbReference type="Proteomes" id="UP000241365">
    <property type="component" value="Segment"/>
</dbReference>
<evidence type="ECO:0000313" key="1">
    <source>
        <dbReference type="EMBL" id="ANB50240.1"/>
    </source>
</evidence>
<evidence type="ECO:0000313" key="2">
    <source>
        <dbReference type="Proteomes" id="UP000241365"/>
    </source>
</evidence>
<sequence>MVIAYQIITMKMASYNSTLPESNNYIVKIYDSKVKKFYIVAESDYDAYERAIMYQIHVIIGHYIHHGLKCHRYDLAIYENNFRKLQYKIKCNGPVMPII</sequence>